<accession>L5M6A2</accession>
<dbReference type="Proteomes" id="UP000010556">
    <property type="component" value="Unassembled WGS sequence"/>
</dbReference>
<evidence type="ECO:0000313" key="2">
    <source>
        <dbReference type="EMBL" id="ELK33810.1"/>
    </source>
</evidence>
<dbReference type="AlphaFoldDB" id="L5M6A2"/>
<sequence length="130" mass="13544">MQPKASPGKAAELGSRAVAGDAGAGLVGREGGGWRLLRASGGGQSWPPARWALSSHPTYSPGSAESFRRTVLLRQPSAARGQRGPGTPCTSSFVNVGGYSTDLLQDKADHGDSSQRSVPLMNRMAPRIPF</sequence>
<feature type="region of interest" description="Disordered" evidence="1">
    <location>
        <begin position="1"/>
        <end position="67"/>
    </location>
</feature>
<proteinExistence type="predicted"/>
<feature type="compositionally biased region" description="Gly residues" evidence="1">
    <location>
        <begin position="22"/>
        <end position="44"/>
    </location>
</feature>
<name>L5M6A2_MYODS</name>
<gene>
    <name evidence="2" type="ORF">MDA_GLEAN10010705</name>
</gene>
<evidence type="ECO:0000313" key="3">
    <source>
        <dbReference type="Proteomes" id="UP000010556"/>
    </source>
</evidence>
<reference evidence="3" key="1">
    <citation type="journal article" date="2013" name="Science">
        <title>Comparative analysis of bat genomes provides insight into the evolution of flight and immunity.</title>
        <authorList>
            <person name="Zhang G."/>
            <person name="Cowled C."/>
            <person name="Shi Z."/>
            <person name="Huang Z."/>
            <person name="Bishop-Lilly K.A."/>
            <person name="Fang X."/>
            <person name="Wynne J.W."/>
            <person name="Xiong Z."/>
            <person name="Baker M.L."/>
            <person name="Zhao W."/>
            <person name="Tachedjian M."/>
            <person name="Zhu Y."/>
            <person name="Zhou P."/>
            <person name="Jiang X."/>
            <person name="Ng J."/>
            <person name="Yang L."/>
            <person name="Wu L."/>
            <person name="Xiao J."/>
            <person name="Feng Y."/>
            <person name="Chen Y."/>
            <person name="Sun X."/>
            <person name="Zhang Y."/>
            <person name="Marsh G.A."/>
            <person name="Crameri G."/>
            <person name="Broder C.C."/>
            <person name="Frey K.G."/>
            <person name="Wang L.F."/>
            <person name="Wang J."/>
        </authorList>
    </citation>
    <scope>NUCLEOTIDE SEQUENCE [LARGE SCALE GENOMIC DNA]</scope>
</reference>
<keyword evidence="3" id="KW-1185">Reference proteome</keyword>
<protein>
    <submittedName>
        <fullName evidence="2">Uncharacterized protein</fullName>
    </submittedName>
</protein>
<dbReference type="EMBL" id="KB103811">
    <property type="protein sequence ID" value="ELK33810.1"/>
    <property type="molecule type" value="Genomic_DNA"/>
</dbReference>
<feature type="region of interest" description="Disordered" evidence="1">
    <location>
        <begin position="104"/>
        <end position="130"/>
    </location>
</feature>
<organism evidence="2 3">
    <name type="scientific">Myotis davidii</name>
    <name type="common">David's myotis</name>
    <dbReference type="NCBI Taxonomy" id="225400"/>
    <lineage>
        <taxon>Eukaryota</taxon>
        <taxon>Metazoa</taxon>
        <taxon>Chordata</taxon>
        <taxon>Craniata</taxon>
        <taxon>Vertebrata</taxon>
        <taxon>Euteleostomi</taxon>
        <taxon>Mammalia</taxon>
        <taxon>Eutheria</taxon>
        <taxon>Laurasiatheria</taxon>
        <taxon>Chiroptera</taxon>
        <taxon>Yangochiroptera</taxon>
        <taxon>Vespertilionidae</taxon>
        <taxon>Myotis</taxon>
    </lineage>
</organism>
<feature type="compositionally biased region" description="Basic and acidic residues" evidence="1">
    <location>
        <begin position="104"/>
        <end position="113"/>
    </location>
</feature>
<evidence type="ECO:0000256" key="1">
    <source>
        <dbReference type="SAM" id="MobiDB-lite"/>
    </source>
</evidence>